<evidence type="ECO:0000259" key="1">
    <source>
        <dbReference type="Pfam" id="PF07969"/>
    </source>
</evidence>
<evidence type="ECO:0000313" key="2">
    <source>
        <dbReference type="EMBL" id="XDK32423.1"/>
    </source>
</evidence>
<gene>
    <name evidence="2" type="ORF">AB4Y30_15665</name>
</gene>
<dbReference type="Gene3D" id="3.10.310.70">
    <property type="match status" value="1"/>
</dbReference>
<dbReference type="SUPFAM" id="SSF51556">
    <property type="entry name" value="Metallo-dependent hydrolases"/>
    <property type="match status" value="1"/>
</dbReference>
<dbReference type="InterPro" id="IPR032466">
    <property type="entry name" value="Metal_Hydrolase"/>
</dbReference>
<proteinExistence type="predicted"/>
<dbReference type="SUPFAM" id="SSF51338">
    <property type="entry name" value="Composite domain of metallo-dependent hydrolases"/>
    <property type="match status" value="1"/>
</dbReference>
<dbReference type="PANTHER" id="PTHR22642">
    <property type="entry name" value="IMIDAZOLONEPROPIONASE"/>
    <property type="match status" value="1"/>
</dbReference>
<dbReference type="EMBL" id="CP162599">
    <property type="protein sequence ID" value="XDK32423.1"/>
    <property type="molecule type" value="Genomic_DNA"/>
</dbReference>
<protein>
    <submittedName>
        <fullName evidence="2">Amidohydrolase</fullName>
        <ecNumber evidence="2">3.5.-.-</ecNumber>
    </submittedName>
</protein>
<reference evidence="2" key="1">
    <citation type="submission" date="2024-07" db="EMBL/GenBank/DDBJ databases">
        <title>Halotolerant mesophilic bacterium Ornithinibacillus sp. 4-3, sp. nov., isolated from soil.</title>
        <authorList>
            <person name="Sidarenka A.V."/>
            <person name="Guliayeva D.E."/>
            <person name="Leanovich S.I."/>
            <person name="Hileuskaya K.S."/>
            <person name="Akhremchuk A.E."/>
            <person name="Sikolenko M.A."/>
            <person name="Valentovich L.N."/>
        </authorList>
    </citation>
    <scope>NUCLEOTIDE SEQUENCE</scope>
    <source>
        <strain evidence="2">4-3</strain>
    </source>
</reference>
<dbReference type="InterPro" id="IPR011059">
    <property type="entry name" value="Metal-dep_hydrolase_composite"/>
</dbReference>
<sequence>MDKQTLFINGEVITVNEENEVKEAAAICGNKIIAVGSNDEILALKTDESEIVDLAGRTLMPGLIDAHLHVTTIGLNTLSVSCKEEHIVSIEDLLMDLRKAAEKEAKGSWIRAWGYNDQKMTEKRYPTKEELDSVSTDHPIVVTRACGHIKMVNTLALELAGITKDTPDPEGGIIVKDENGELTGVLIETAGAPIAKKSALTEEEFDRALAIASDLLIEKGITTIHDASISSPANLRALQRASLTRNLKPRLYTMIGSAVNGEALVEKMLQSGIYTGLGNEYFKIGPVKLFLDGSSSGPTIWTKEPYTSDPNDYGVRYYEQDLVDGLFVEAHKQGWQITVHAQGDAAIDMILSTIEKANEECPRPNARHRIEHAGVATPDLIERMKAQGVVPTPNPAFLYEYGDGYLKNYGERTNHMFPLKDYLEAGIPAAITSDSPVTDFAPMRGIHSALVRKSQTGQEVGPNQKINLTEALRMYTINSAYASFDEDMKGSLEVGKLADLVILDRSILNAKTDEILDIQVECTIIDGEVVYQR</sequence>
<organism evidence="2">
    <name type="scientific">Ornithinibacillus sp. 4-3</name>
    <dbReference type="NCBI Taxonomy" id="3231488"/>
    <lineage>
        <taxon>Bacteria</taxon>
        <taxon>Bacillati</taxon>
        <taxon>Bacillota</taxon>
        <taxon>Bacilli</taxon>
        <taxon>Bacillales</taxon>
        <taxon>Bacillaceae</taxon>
        <taxon>Ornithinibacillus</taxon>
    </lineage>
</organism>
<dbReference type="AlphaFoldDB" id="A0AB39HPY8"/>
<dbReference type="GO" id="GO:0016810">
    <property type="term" value="F:hydrolase activity, acting on carbon-nitrogen (but not peptide) bonds"/>
    <property type="evidence" value="ECO:0007669"/>
    <property type="project" value="InterPro"/>
</dbReference>
<keyword evidence="2" id="KW-0378">Hydrolase</keyword>
<dbReference type="PANTHER" id="PTHR22642:SF2">
    <property type="entry name" value="PROTEIN LONG AFTER FAR-RED 3"/>
    <property type="match status" value="1"/>
</dbReference>
<dbReference type="CDD" id="cd01300">
    <property type="entry name" value="YtcJ_like"/>
    <property type="match status" value="1"/>
</dbReference>
<dbReference type="InterPro" id="IPR033932">
    <property type="entry name" value="YtcJ-like"/>
</dbReference>
<dbReference type="Gene3D" id="2.30.40.10">
    <property type="entry name" value="Urease, subunit C, domain 1"/>
    <property type="match status" value="1"/>
</dbReference>
<feature type="domain" description="Amidohydrolase 3" evidence="1">
    <location>
        <begin position="50"/>
        <end position="531"/>
    </location>
</feature>
<dbReference type="InterPro" id="IPR013108">
    <property type="entry name" value="Amidohydro_3"/>
</dbReference>
<dbReference type="RefSeq" id="WP_368653112.1">
    <property type="nucleotide sequence ID" value="NZ_CP162599.1"/>
</dbReference>
<dbReference type="Gene3D" id="3.20.20.140">
    <property type="entry name" value="Metal-dependent hydrolases"/>
    <property type="match status" value="1"/>
</dbReference>
<dbReference type="EC" id="3.5.-.-" evidence="2"/>
<accession>A0AB39HPY8</accession>
<name>A0AB39HPY8_9BACI</name>
<dbReference type="Pfam" id="PF07969">
    <property type="entry name" value="Amidohydro_3"/>
    <property type="match status" value="1"/>
</dbReference>